<keyword evidence="4" id="KW-0808">Transferase</keyword>
<name>A0ABP8G9T5_9SPHI</name>
<dbReference type="SUPFAM" id="SSF47384">
    <property type="entry name" value="Homodimeric domain of signal transducing histidine kinase"/>
    <property type="match status" value="1"/>
</dbReference>
<comment type="caution">
    <text evidence="10">The sequence shown here is derived from an EMBL/GenBank/DDBJ whole genome shotgun (WGS) entry which is preliminary data.</text>
</comment>
<keyword evidence="5 8" id="KW-0812">Transmembrane</keyword>
<sequence>MKLLTKTSLHYLWVSMSLLSITCVLLFSLLKRDVSAEIEEQLELQHDMVTAEIQKGNPVNFPLVMVKPEKSKSTDAVFSDTVMHDARQNVSEDYYMLTQSKLINGKYYRITVMTTYIGWNEYLKAITTIFIVLAVLLIVAGTVVNYLISRKVWKPFFTNMQLLKNFSVAKNEELVLTKSNINEFEELNAVMLSFADHARKEYKGLQEFSENASHELQTPISIIRTRLDSISQLPLPNEAVGYLGDAKRSLTRLSKVNKGLLLLAKLTHDSFPDQQEMSLSAALNDVISQLEELFLSRGLQLQQHVAEVSAKASPHLVNIMLSNLLSNMLKNTRPDAALSVSLNADKLIFKNEGEPLPFAEEVLFTRFKKNKKAQSGIGLGLSIVRQICQVHQWDIQYSYTNQTHIFTVYLKADQYPAFA</sequence>
<keyword evidence="7 8" id="KW-1133">Transmembrane helix</keyword>
<keyword evidence="6 10" id="KW-0418">Kinase</keyword>
<keyword evidence="11" id="KW-1185">Reference proteome</keyword>
<dbReference type="Proteomes" id="UP001500582">
    <property type="component" value="Unassembled WGS sequence"/>
</dbReference>
<dbReference type="Pfam" id="PF02518">
    <property type="entry name" value="HATPase_c"/>
    <property type="match status" value="1"/>
</dbReference>
<dbReference type="EC" id="2.7.13.3" evidence="2"/>
<dbReference type="SUPFAM" id="SSF55874">
    <property type="entry name" value="ATPase domain of HSP90 chaperone/DNA topoisomerase II/histidine kinase"/>
    <property type="match status" value="1"/>
</dbReference>
<feature type="transmembrane region" description="Helical" evidence="8">
    <location>
        <begin position="125"/>
        <end position="148"/>
    </location>
</feature>
<organism evidence="10 11">
    <name type="scientific">Mucilaginibacter gynuensis</name>
    <dbReference type="NCBI Taxonomy" id="1302236"/>
    <lineage>
        <taxon>Bacteria</taxon>
        <taxon>Pseudomonadati</taxon>
        <taxon>Bacteroidota</taxon>
        <taxon>Sphingobacteriia</taxon>
        <taxon>Sphingobacteriales</taxon>
        <taxon>Sphingobacteriaceae</taxon>
        <taxon>Mucilaginibacter</taxon>
    </lineage>
</organism>
<dbReference type="InterPro" id="IPR003661">
    <property type="entry name" value="HisK_dim/P_dom"/>
</dbReference>
<protein>
    <recommendedName>
        <fullName evidence="2">histidine kinase</fullName>
        <ecNumber evidence="2">2.7.13.3</ecNumber>
    </recommendedName>
</protein>
<dbReference type="InterPro" id="IPR050428">
    <property type="entry name" value="TCS_sensor_his_kinase"/>
</dbReference>
<dbReference type="Gene3D" id="1.10.287.130">
    <property type="match status" value="1"/>
</dbReference>
<dbReference type="Pfam" id="PF00512">
    <property type="entry name" value="HisKA"/>
    <property type="match status" value="1"/>
</dbReference>
<evidence type="ECO:0000256" key="2">
    <source>
        <dbReference type="ARBA" id="ARBA00012438"/>
    </source>
</evidence>
<dbReference type="SMART" id="SM00387">
    <property type="entry name" value="HATPase_c"/>
    <property type="match status" value="1"/>
</dbReference>
<reference evidence="11" key="1">
    <citation type="journal article" date="2019" name="Int. J. Syst. Evol. Microbiol.">
        <title>The Global Catalogue of Microorganisms (GCM) 10K type strain sequencing project: providing services to taxonomists for standard genome sequencing and annotation.</title>
        <authorList>
            <consortium name="The Broad Institute Genomics Platform"/>
            <consortium name="The Broad Institute Genome Sequencing Center for Infectious Disease"/>
            <person name="Wu L."/>
            <person name="Ma J."/>
        </authorList>
    </citation>
    <scope>NUCLEOTIDE SEQUENCE [LARGE SCALE GENOMIC DNA]</scope>
    <source>
        <strain evidence="11">JCM 17705</strain>
    </source>
</reference>
<comment type="catalytic activity">
    <reaction evidence="1">
        <text>ATP + protein L-histidine = ADP + protein N-phospho-L-histidine.</text>
        <dbReference type="EC" id="2.7.13.3"/>
    </reaction>
</comment>
<evidence type="ECO:0000256" key="8">
    <source>
        <dbReference type="SAM" id="Phobius"/>
    </source>
</evidence>
<dbReference type="GO" id="GO:0016301">
    <property type="term" value="F:kinase activity"/>
    <property type="evidence" value="ECO:0007669"/>
    <property type="project" value="UniProtKB-KW"/>
</dbReference>
<dbReference type="PANTHER" id="PTHR45436">
    <property type="entry name" value="SENSOR HISTIDINE KINASE YKOH"/>
    <property type="match status" value="1"/>
</dbReference>
<evidence type="ECO:0000256" key="4">
    <source>
        <dbReference type="ARBA" id="ARBA00022679"/>
    </source>
</evidence>
<dbReference type="PANTHER" id="PTHR45436:SF5">
    <property type="entry name" value="SENSOR HISTIDINE KINASE TRCS"/>
    <property type="match status" value="1"/>
</dbReference>
<dbReference type="Gene3D" id="3.30.565.10">
    <property type="entry name" value="Histidine kinase-like ATPase, C-terminal domain"/>
    <property type="match status" value="1"/>
</dbReference>
<dbReference type="InterPro" id="IPR036890">
    <property type="entry name" value="HATPase_C_sf"/>
</dbReference>
<keyword evidence="3" id="KW-0597">Phosphoprotein</keyword>
<proteinExistence type="predicted"/>
<evidence type="ECO:0000256" key="1">
    <source>
        <dbReference type="ARBA" id="ARBA00000085"/>
    </source>
</evidence>
<dbReference type="SMART" id="SM00388">
    <property type="entry name" value="HisKA"/>
    <property type="match status" value="1"/>
</dbReference>
<evidence type="ECO:0000313" key="11">
    <source>
        <dbReference type="Proteomes" id="UP001500582"/>
    </source>
</evidence>
<feature type="transmembrane region" description="Helical" evidence="8">
    <location>
        <begin position="12"/>
        <end position="30"/>
    </location>
</feature>
<gene>
    <name evidence="10" type="ORF">GCM10023149_19230</name>
</gene>
<dbReference type="RefSeq" id="WP_345210836.1">
    <property type="nucleotide sequence ID" value="NZ_BAABFT010000004.1"/>
</dbReference>
<accession>A0ABP8G9T5</accession>
<evidence type="ECO:0000256" key="3">
    <source>
        <dbReference type="ARBA" id="ARBA00022553"/>
    </source>
</evidence>
<keyword evidence="8" id="KW-0472">Membrane</keyword>
<evidence type="ECO:0000256" key="6">
    <source>
        <dbReference type="ARBA" id="ARBA00022777"/>
    </source>
</evidence>
<evidence type="ECO:0000256" key="5">
    <source>
        <dbReference type="ARBA" id="ARBA00022692"/>
    </source>
</evidence>
<feature type="domain" description="Histidine kinase" evidence="9">
    <location>
        <begin position="211"/>
        <end position="414"/>
    </location>
</feature>
<evidence type="ECO:0000313" key="10">
    <source>
        <dbReference type="EMBL" id="GAA4320128.1"/>
    </source>
</evidence>
<evidence type="ECO:0000256" key="7">
    <source>
        <dbReference type="ARBA" id="ARBA00022989"/>
    </source>
</evidence>
<dbReference type="PROSITE" id="PS50109">
    <property type="entry name" value="HIS_KIN"/>
    <property type="match status" value="1"/>
</dbReference>
<evidence type="ECO:0000259" key="9">
    <source>
        <dbReference type="PROSITE" id="PS50109"/>
    </source>
</evidence>
<dbReference type="InterPro" id="IPR036097">
    <property type="entry name" value="HisK_dim/P_sf"/>
</dbReference>
<dbReference type="InterPro" id="IPR003594">
    <property type="entry name" value="HATPase_dom"/>
</dbReference>
<dbReference type="CDD" id="cd00082">
    <property type="entry name" value="HisKA"/>
    <property type="match status" value="1"/>
</dbReference>
<dbReference type="EMBL" id="BAABFT010000004">
    <property type="protein sequence ID" value="GAA4320128.1"/>
    <property type="molecule type" value="Genomic_DNA"/>
</dbReference>
<dbReference type="InterPro" id="IPR005467">
    <property type="entry name" value="His_kinase_dom"/>
</dbReference>